<comment type="caution">
    <text evidence="5">The sequence shown here is derived from an EMBL/GenBank/DDBJ whole genome shotgun (WGS) entry which is preliminary data.</text>
</comment>
<feature type="domain" description="HTH araC/xylS-type" evidence="4">
    <location>
        <begin position="181"/>
        <end position="281"/>
    </location>
</feature>
<sequence>MNRINLYESFVLHQYQFDVWQMEPHNHNFFEIIFIDEGSGYHTINDIRFKYKGKDIFLIAPEDVHHFEIEERTKFTYFKFTETLFTHNKQLPERSQWLRRIEHILHNPNLMPGDIINNETDRELLWQIHGLVVNEYVNDEPYSKHIISNTVSTILSIIARNIERNYKKSNPKYAKKRSRIEEVLGYIRTNVYEHDLMNTSDIASNFGMSPNSINALFKRETGDSIRRYIENYKMLLVQYRLRNTDQTIAEIAYELGFTDESHLTKVFKKHYQITPKVFKQANNAPA</sequence>
<protein>
    <submittedName>
        <fullName evidence="5">Helix-turn-helix domain-containing protein</fullName>
    </submittedName>
</protein>
<dbReference type="AlphaFoldDB" id="A0A6M0CZA9"/>
<dbReference type="PROSITE" id="PS01124">
    <property type="entry name" value="HTH_ARAC_FAMILY_2"/>
    <property type="match status" value="1"/>
</dbReference>
<dbReference type="Gene3D" id="2.60.120.10">
    <property type="entry name" value="Jelly Rolls"/>
    <property type="match status" value="1"/>
</dbReference>
<dbReference type="GO" id="GO:0003700">
    <property type="term" value="F:DNA-binding transcription factor activity"/>
    <property type="evidence" value="ECO:0007669"/>
    <property type="project" value="InterPro"/>
</dbReference>
<reference evidence="5 6" key="1">
    <citation type="submission" date="2020-01" db="EMBL/GenBank/DDBJ databases">
        <title>Spongiivirga citrea KCTC 32990T.</title>
        <authorList>
            <person name="Wang G."/>
        </authorList>
    </citation>
    <scope>NUCLEOTIDE SEQUENCE [LARGE SCALE GENOMIC DNA]</scope>
    <source>
        <strain evidence="5 6">KCTC 32990</strain>
    </source>
</reference>
<evidence type="ECO:0000256" key="1">
    <source>
        <dbReference type="ARBA" id="ARBA00023015"/>
    </source>
</evidence>
<dbReference type="InterPro" id="IPR003313">
    <property type="entry name" value="AraC-bd"/>
</dbReference>
<evidence type="ECO:0000313" key="5">
    <source>
        <dbReference type="EMBL" id="NER19130.1"/>
    </source>
</evidence>
<dbReference type="EMBL" id="JAABOQ010000010">
    <property type="protein sequence ID" value="NER19130.1"/>
    <property type="molecule type" value="Genomic_DNA"/>
</dbReference>
<gene>
    <name evidence="5" type="ORF">GWK10_18080</name>
</gene>
<dbReference type="SUPFAM" id="SSF51215">
    <property type="entry name" value="Regulatory protein AraC"/>
    <property type="match status" value="1"/>
</dbReference>
<evidence type="ECO:0000256" key="3">
    <source>
        <dbReference type="ARBA" id="ARBA00023163"/>
    </source>
</evidence>
<dbReference type="SUPFAM" id="SSF46689">
    <property type="entry name" value="Homeodomain-like"/>
    <property type="match status" value="1"/>
</dbReference>
<keyword evidence="2" id="KW-0238">DNA-binding</keyword>
<dbReference type="PROSITE" id="PS00041">
    <property type="entry name" value="HTH_ARAC_FAMILY_1"/>
    <property type="match status" value="1"/>
</dbReference>
<dbReference type="Pfam" id="PF02311">
    <property type="entry name" value="AraC_binding"/>
    <property type="match status" value="1"/>
</dbReference>
<keyword evidence="1" id="KW-0805">Transcription regulation</keyword>
<name>A0A6M0CZA9_9FLAO</name>
<organism evidence="5 6">
    <name type="scientific">Spongiivirga citrea</name>
    <dbReference type="NCBI Taxonomy" id="1481457"/>
    <lineage>
        <taxon>Bacteria</taxon>
        <taxon>Pseudomonadati</taxon>
        <taxon>Bacteroidota</taxon>
        <taxon>Flavobacteriia</taxon>
        <taxon>Flavobacteriales</taxon>
        <taxon>Flavobacteriaceae</taxon>
        <taxon>Spongiivirga</taxon>
    </lineage>
</organism>
<keyword evidence="3" id="KW-0804">Transcription</keyword>
<dbReference type="PANTHER" id="PTHR43280">
    <property type="entry name" value="ARAC-FAMILY TRANSCRIPTIONAL REGULATOR"/>
    <property type="match status" value="1"/>
</dbReference>
<dbReference type="RefSeq" id="WP_164033815.1">
    <property type="nucleotide sequence ID" value="NZ_JAABOQ010000010.1"/>
</dbReference>
<proteinExistence type="predicted"/>
<dbReference type="GO" id="GO:0043565">
    <property type="term" value="F:sequence-specific DNA binding"/>
    <property type="evidence" value="ECO:0007669"/>
    <property type="project" value="InterPro"/>
</dbReference>
<dbReference type="InterPro" id="IPR037923">
    <property type="entry name" value="HTH-like"/>
</dbReference>
<dbReference type="InterPro" id="IPR018060">
    <property type="entry name" value="HTH_AraC"/>
</dbReference>
<dbReference type="Pfam" id="PF12833">
    <property type="entry name" value="HTH_18"/>
    <property type="match status" value="1"/>
</dbReference>
<dbReference type="PANTHER" id="PTHR43280:SF28">
    <property type="entry name" value="HTH-TYPE TRANSCRIPTIONAL ACTIVATOR RHAS"/>
    <property type="match status" value="1"/>
</dbReference>
<dbReference type="Gene3D" id="1.10.10.60">
    <property type="entry name" value="Homeodomain-like"/>
    <property type="match status" value="2"/>
</dbReference>
<accession>A0A6M0CZA9</accession>
<dbReference type="SMART" id="SM00342">
    <property type="entry name" value="HTH_ARAC"/>
    <property type="match status" value="1"/>
</dbReference>
<dbReference type="InterPro" id="IPR009057">
    <property type="entry name" value="Homeodomain-like_sf"/>
</dbReference>
<evidence type="ECO:0000259" key="4">
    <source>
        <dbReference type="PROSITE" id="PS01124"/>
    </source>
</evidence>
<keyword evidence="6" id="KW-1185">Reference proteome</keyword>
<dbReference type="Proteomes" id="UP000474296">
    <property type="component" value="Unassembled WGS sequence"/>
</dbReference>
<dbReference type="InterPro" id="IPR014710">
    <property type="entry name" value="RmlC-like_jellyroll"/>
</dbReference>
<dbReference type="InterPro" id="IPR018062">
    <property type="entry name" value="HTH_AraC-typ_CS"/>
</dbReference>
<evidence type="ECO:0000313" key="6">
    <source>
        <dbReference type="Proteomes" id="UP000474296"/>
    </source>
</evidence>
<evidence type="ECO:0000256" key="2">
    <source>
        <dbReference type="ARBA" id="ARBA00023125"/>
    </source>
</evidence>